<dbReference type="RefSeq" id="WP_158952356.1">
    <property type="nucleotide sequence ID" value="NZ_CP046914.1"/>
</dbReference>
<organism evidence="1 2">
    <name type="scientific">Paraburkholderia acidisoli</name>
    <dbReference type="NCBI Taxonomy" id="2571748"/>
    <lineage>
        <taxon>Bacteria</taxon>
        <taxon>Pseudomonadati</taxon>
        <taxon>Pseudomonadota</taxon>
        <taxon>Betaproteobacteria</taxon>
        <taxon>Burkholderiales</taxon>
        <taxon>Burkholderiaceae</taxon>
        <taxon>Paraburkholderia</taxon>
    </lineage>
</organism>
<dbReference type="AlphaFoldDB" id="A0A7Z2GK88"/>
<dbReference type="SUPFAM" id="SSF160766">
    <property type="entry name" value="NE1680-like"/>
    <property type="match status" value="1"/>
</dbReference>
<sequence length="89" mass="10035">MKIAVFDTYVDRPDGRRMHFDILVRDQPADKAPELVLSHGRRYLAAKGVPATALEARECRFCHVESATPAIEAEVERIGFAIIELQHCD</sequence>
<evidence type="ECO:0000313" key="2">
    <source>
        <dbReference type="Proteomes" id="UP000433577"/>
    </source>
</evidence>
<dbReference type="EMBL" id="CP046914">
    <property type="protein sequence ID" value="QGZ63363.1"/>
    <property type="molecule type" value="Genomic_DNA"/>
</dbReference>
<keyword evidence="2" id="KW-1185">Reference proteome</keyword>
<dbReference type="InterPro" id="IPR018592">
    <property type="entry name" value="DUF2024"/>
</dbReference>
<proteinExistence type="predicted"/>
<dbReference type="Gene3D" id="3.10.510.10">
    <property type="entry name" value="NE1680-like"/>
    <property type="match status" value="1"/>
</dbReference>
<reference evidence="1 2" key="1">
    <citation type="submission" date="2019-12" db="EMBL/GenBank/DDBJ databases">
        <title>Paraburkholderia acidiphila 7Q-K02 sp. nov and Paraburkholderia acidisoli DHF22 sp. nov., two strains isolated from forest soil.</title>
        <authorList>
            <person name="Gao Z."/>
            <person name="Qiu L."/>
        </authorList>
    </citation>
    <scope>NUCLEOTIDE SEQUENCE [LARGE SCALE GENOMIC DNA]</scope>
    <source>
        <strain evidence="1 2">DHF22</strain>
    </source>
</reference>
<name>A0A7Z2GK88_9BURK</name>
<dbReference type="OrthoDB" id="9795699at2"/>
<protein>
    <submittedName>
        <fullName evidence="1">DUF2024 family protein</fullName>
    </submittedName>
</protein>
<dbReference type="KEGG" id="pacs:FAZ98_16320"/>
<dbReference type="Pfam" id="PF09630">
    <property type="entry name" value="DUF2024"/>
    <property type="match status" value="1"/>
</dbReference>
<accession>A0A7Z2GK88</accession>
<dbReference type="Proteomes" id="UP000433577">
    <property type="component" value="Chromosome 2"/>
</dbReference>
<evidence type="ECO:0000313" key="1">
    <source>
        <dbReference type="EMBL" id="QGZ63363.1"/>
    </source>
</evidence>
<dbReference type="InterPro" id="IPR023122">
    <property type="entry name" value="NE1680-like_sf"/>
</dbReference>
<gene>
    <name evidence="1" type="ORF">FAZ98_16320</name>
</gene>